<feature type="region of interest" description="Disordered" evidence="1">
    <location>
        <begin position="455"/>
        <end position="482"/>
    </location>
</feature>
<evidence type="ECO:0000256" key="1">
    <source>
        <dbReference type="SAM" id="MobiDB-lite"/>
    </source>
</evidence>
<reference evidence="4" key="1">
    <citation type="journal article" date="2014" name="Proc. Natl. Acad. Sci. U.S.A.">
        <title>Extensive sampling of basidiomycete genomes demonstrates inadequacy of the white-rot/brown-rot paradigm for wood decay fungi.</title>
        <authorList>
            <person name="Riley R."/>
            <person name="Salamov A.A."/>
            <person name="Brown D.W."/>
            <person name="Nagy L.G."/>
            <person name="Floudas D."/>
            <person name="Held B.W."/>
            <person name="Levasseur A."/>
            <person name="Lombard V."/>
            <person name="Morin E."/>
            <person name="Otillar R."/>
            <person name="Lindquist E.A."/>
            <person name="Sun H."/>
            <person name="LaButti K.M."/>
            <person name="Schmutz J."/>
            <person name="Jabbour D."/>
            <person name="Luo H."/>
            <person name="Baker S.E."/>
            <person name="Pisabarro A.G."/>
            <person name="Walton J.D."/>
            <person name="Blanchette R.A."/>
            <person name="Henrissat B."/>
            <person name="Martin F."/>
            <person name="Cullen D."/>
            <person name="Hibbett D.S."/>
            <person name="Grigoriev I.V."/>
        </authorList>
    </citation>
    <scope>NUCLEOTIDE SEQUENCE [LARGE SCALE GENOMIC DNA]</scope>
    <source>
        <strain evidence="4">MUCL 33604</strain>
    </source>
</reference>
<proteinExistence type="predicted"/>
<feature type="domain" description="DUF3835" evidence="2">
    <location>
        <begin position="340"/>
        <end position="414"/>
    </location>
</feature>
<gene>
    <name evidence="3" type="ORF">JAAARDRAFT_67344</name>
</gene>
<feature type="region of interest" description="Disordered" evidence="1">
    <location>
        <begin position="494"/>
        <end position="693"/>
    </location>
</feature>
<dbReference type="InParanoid" id="A0A067Q1T9"/>
<dbReference type="AlphaFoldDB" id="A0A067Q1T9"/>
<feature type="compositionally biased region" description="Polar residues" evidence="1">
    <location>
        <begin position="512"/>
        <end position="536"/>
    </location>
</feature>
<feature type="compositionally biased region" description="Polar residues" evidence="1">
    <location>
        <begin position="656"/>
        <end position="669"/>
    </location>
</feature>
<protein>
    <recommendedName>
        <fullName evidence="2">DUF3835 domain-containing protein</fullName>
    </recommendedName>
</protein>
<feature type="region of interest" description="Disordered" evidence="1">
    <location>
        <begin position="134"/>
        <end position="348"/>
    </location>
</feature>
<accession>A0A067Q1T9</accession>
<feature type="region of interest" description="Disordered" evidence="1">
    <location>
        <begin position="55"/>
        <end position="80"/>
    </location>
</feature>
<feature type="compositionally biased region" description="Low complexity" evidence="1">
    <location>
        <begin position="632"/>
        <end position="643"/>
    </location>
</feature>
<feature type="compositionally biased region" description="Polar residues" evidence="1">
    <location>
        <begin position="547"/>
        <end position="579"/>
    </location>
</feature>
<dbReference type="EMBL" id="KL197713">
    <property type="protein sequence ID" value="KDQ60919.1"/>
    <property type="molecule type" value="Genomic_DNA"/>
</dbReference>
<keyword evidence="4" id="KW-1185">Reference proteome</keyword>
<feature type="domain" description="DUF3835" evidence="2">
    <location>
        <begin position="712"/>
        <end position="726"/>
    </location>
</feature>
<evidence type="ECO:0000313" key="4">
    <source>
        <dbReference type="Proteomes" id="UP000027265"/>
    </source>
</evidence>
<sequence length="726" mass="78718">MSSGYVSNLNEGKGEVLHALLNSLSSNASSSQNGDRFTPGQVERLSSKLNEILGGVDSIDGEGQKRNEKGELLNEEGLPIVDIAEPVTDATGASGTTPVPLEDDRDLIPLWAAGPAERERRRIERDRLLDLLEEEERAEQVTLDERARESQKAEVEKRKEAARKEMDRLKTAKEMQKKMGKALLRNMSEAKAREEAEKQRQLREDLEAEEQKRREASKPRKSVSFAELSDVDDSEAVAPPSPHPNSLEGEAVTPTISRRSVRGEMPTQDEIEGHPMKINIVERFPVAARPPTPIARPSAKDKDSDDESNPDSPPVSDDEDMRFADKNQSDEDEESDDEPVLEDEYDLDSALHQREVALEYFKKRVSIGAEVKRAMASHTHDEGEHEWDQPEVPMEATLSSPPPKPSTSRFKANRKQARNNPGPSSSVTMASTSLGGATILPASASQKLNRVIRTGKLEGDKLVGGEAGESGSDGEGDANMKEVLEMLRRGEVINVGPQLNPSIAPIVEPAFKSSQTSSSETTRPPSVSTLGSGSTSPQPPRGDPPSGLSQSGSMTFQPKSKVSKFKTSFAASEMPTSHIPSPSDSVPPTPVSNVGRSSPKLSTISDMVIERARTPVVSPSVSRRSEPNASQTLPPTFAATTASPPTPLGSGVVESPTFQKPANSRSFVSQPFILDSPSPSPPDSSRRPQQPPVVMSAQVLERSRLQLAEGSASSEKKVSRFKARRL</sequence>
<dbReference type="OrthoDB" id="21413at2759"/>
<dbReference type="Proteomes" id="UP000027265">
    <property type="component" value="Unassembled WGS sequence"/>
</dbReference>
<evidence type="ECO:0000313" key="3">
    <source>
        <dbReference type="EMBL" id="KDQ60919.1"/>
    </source>
</evidence>
<feature type="compositionally biased region" description="Polar residues" evidence="1">
    <location>
        <begin position="418"/>
        <end position="431"/>
    </location>
</feature>
<feature type="compositionally biased region" description="Acidic residues" evidence="1">
    <location>
        <begin position="330"/>
        <end position="347"/>
    </location>
</feature>
<dbReference type="STRING" id="933084.A0A067Q1T9"/>
<feature type="compositionally biased region" description="Basic and acidic residues" evidence="1">
    <location>
        <begin position="143"/>
        <end position="177"/>
    </location>
</feature>
<feature type="compositionally biased region" description="Basic and acidic residues" evidence="1">
    <location>
        <begin position="62"/>
        <end position="72"/>
    </location>
</feature>
<feature type="compositionally biased region" description="Basic and acidic residues" evidence="1">
    <location>
        <begin position="374"/>
        <end position="388"/>
    </location>
</feature>
<feature type="compositionally biased region" description="Polar residues" evidence="1">
    <location>
        <begin position="595"/>
        <end position="605"/>
    </location>
</feature>
<evidence type="ECO:0000259" key="2">
    <source>
        <dbReference type="Pfam" id="PF12927"/>
    </source>
</evidence>
<feature type="region of interest" description="Disordered" evidence="1">
    <location>
        <begin position="705"/>
        <end position="726"/>
    </location>
</feature>
<name>A0A067Q1T9_9AGAM</name>
<dbReference type="InterPro" id="IPR024325">
    <property type="entry name" value="DUF3835"/>
</dbReference>
<feature type="region of interest" description="Disordered" evidence="1">
    <location>
        <begin position="374"/>
        <end position="431"/>
    </location>
</feature>
<organism evidence="3 4">
    <name type="scientific">Jaapia argillacea MUCL 33604</name>
    <dbReference type="NCBI Taxonomy" id="933084"/>
    <lineage>
        <taxon>Eukaryota</taxon>
        <taxon>Fungi</taxon>
        <taxon>Dikarya</taxon>
        <taxon>Basidiomycota</taxon>
        <taxon>Agaricomycotina</taxon>
        <taxon>Agaricomycetes</taxon>
        <taxon>Agaricomycetidae</taxon>
        <taxon>Jaapiales</taxon>
        <taxon>Jaapiaceae</taxon>
        <taxon>Jaapia</taxon>
    </lineage>
</organism>
<dbReference type="HOGENOM" id="CLU_027151_0_0_1"/>
<feature type="compositionally biased region" description="Basic and acidic residues" evidence="1">
    <location>
        <begin position="188"/>
        <end position="218"/>
    </location>
</feature>
<dbReference type="Pfam" id="PF12927">
    <property type="entry name" value="DUF3835"/>
    <property type="match status" value="2"/>
</dbReference>